<feature type="compositionally biased region" description="Pro residues" evidence="1">
    <location>
        <begin position="982"/>
        <end position="991"/>
    </location>
</feature>
<feature type="compositionally biased region" description="Basic and acidic residues" evidence="1">
    <location>
        <begin position="730"/>
        <end position="745"/>
    </location>
</feature>
<dbReference type="GO" id="GO:0010494">
    <property type="term" value="C:cytoplasmic stress granule"/>
    <property type="evidence" value="ECO:0007669"/>
    <property type="project" value="TreeGrafter"/>
</dbReference>
<feature type="compositionally biased region" description="Polar residues" evidence="1">
    <location>
        <begin position="145"/>
        <end position="154"/>
    </location>
</feature>
<dbReference type="Pfam" id="PF06741">
    <property type="entry name" value="LsmAD"/>
    <property type="match status" value="1"/>
</dbReference>
<feature type="region of interest" description="Disordered" evidence="1">
    <location>
        <begin position="563"/>
        <end position="687"/>
    </location>
</feature>
<name>A0A3M7GVX6_HORWE</name>
<dbReference type="VEuPathDB" id="FungiDB:BTJ68_11226"/>
<feature type="region of interest" description="Disordered" evidence="1">
    <location>
        <begin position="982"/>
        <end position="1093"/>
    </location>
</feature>
<feature type="compositionally biased region" description="Basic and acidic residues" evidence="1">
    <location>
        <begin position="563"/>
        <end position="590"/>
    </location>
</feature>
<comment type="caution">
    <text evidence="3">The sequence shown here is derived from an EMBL/GenBank/DDBJ whole genome shotgun (WGS) entry which is preliminary data.</text>
</comment>
<feature type="compositionally biased region" description="Basic and acidic residues" evidence="1">
    <location>
        <begin position="272"/>
        <end position="294"/>
    </location>
</feature>
<dbReference type="InterPro" id="IPR045117">
    <property type="entry name" value="ATXN2-like"/>
</dbReference>
<accession>A0A3M7GVX6</accession>
<feature type="compositionally biased region" description="Low complexity" evidence="1">
    <location>
        <begin position="992"/>
        <end position="1001"/>
    </location>
</feature>
<feature type="region of interest" description="Disordered" evidence="1">
    <location>
        <begin position="1"/>
        <end position="56"/>
    </location>
</feature>
<feature type="region of interest" description="Disordered" evidence="1">
    <location>
        <begin position="356"/>
        <end position="497"/>
    </location>
</feature>
<evidence type="ECO:0000313" key="3">
    <source>
        <dbReference type="EMBL" id="RMZ05203.1"/>
    </source>
</evidence>
<feature type="compositionally biased region" description="Low complexity" evidence="1">
    <location>
        <begin position="593"/>
        <end position="610"/>
    </location>
</feature>
<feature type="compositionally biased region" description="Polar residues" evidence="1">
    <location>
        <begin position="7"/>
        <end position="17"/>
    </location>
</feature>
<dbReference type="Proteomes" id="UP000280598">
    <property type="component" value="Unassembled WGS sequence"/>
</dbReference>
<organism evidence="3 4">
    <name type="scientific">Hortaea werneckii</name>
    <name type="common">Black yeast</name>
    <name type="synonym">Cladosporium werneckii</name>
    <dbReference type="NCBI Taxonomy" id="91943"/>
    <lineage>
        <taxon>Eukaryota</taxon>
        <taxon>Fungi</taxon>
        <taxon>Dikarya</taxon>
        <taxon>Ascomycota</taxon>
        <taxon>Pezizomycotina</taxon>
        <taxon>Dothideomycetes</taxon>
        <taxon>Dothideomycetidae</taxon>
        <taxon>Mycosphaerellales</taxon>
        <taxon>Teratosphaeriaceae</taxon>
        <taxon>Hortaea</taxon>
    </lineage>
</organism>
<dbReference type="InterPro" id="IPR009604">
    <property type="entry name" value="LsmAD_domain"/>
</dbReference>
<dbReference type="AlphaFoldDB" id="A0A3M7GVX6"/>
<dbReference type="PANTHER" id="PTHR12854:SF7">
    <property type="entry name" value="ATAXIN-2 HOMOLOG"/>
    <property type="match status" value="1"/>
</dbReference>
<evidence type="ECO:0000259" key="2">
    <source>
        <dbReference type="SMART" id="SM01272"/>
    </source>
</evidence>
<feature type="region of interest" description="Disordered" evidence="1">
    <location>
        <begin position="259"/>
        <end position="306"/>
    </location>
</feature>
<dbReference type="GO" id="GO:0003729">
    <property type="term" value="F:mRNA binding"/>
    <property type="evidence" value="ECO:0007669"/>
    <property type="project" value="TreeGrafter"/>
</dbReference>
<evidence type="ECO:0000313" key="4">
    <source>
        <dbReference type="Proteomes" id="UP000280598"/>
    </source>
</evidence>
<feature type="compositionally biased region" description="Polar residues" evidence="1">
    <location>
        <begin position="122"/>
        <end position="134"/>
    </location>
</feature>
<feature type="compositionally biased region" description="Low complexity" evidence="1">
    <location>
        <begin position="701"/>
        <end position="712"/>
    </location>
</feature>
<feature type="compositionally biased region" description="Polar residues" evidence="1">
    <location>
        <begin position="617"/>
        <end position="630"/>
    </location>
</feature>
<feature type="compositionally biased region" description="Polar residues" evidence="1">
    <location>
        <begin position="262"/>
        <end position="271"/>
    </location>
</feature>
<gene>
    <name evidence="3" type="ORF">D0860_06032</name>
</gene>
<feature type="domain" description="LsmAD" evidence="2">
    <location>
        <begin position="320"/>
        <end position="393"/>
    </location>
</feature>
<sequence length="1093" mass="118749">MDGVKTPSATSGKQQFKTGAAAAKAMDGTRKQAASPVDGQNSTRGHHQRSISASKRATCLLSVDNGMPPWSRALDHHGKPLATSTTAGEGRTAKDKSDRAHWLTTRYRKQQNAQPKAWQGPNPITQRASSSMSNGADKASPKLPPQTQKNSTDSNADKHAHDRLLYLLANFAGQDATLTLKNGEQFSGVFSGGSFDSPSKSQYVLKMVRRTKLPSQQQVNGDTVPSAEYIGEGEDQSMAFDVQDAMDLSVKDVTTVDAKPMQNGSATSSFRTDTEISRRDGPMPRERELQRWDAGDPSTEISLEDSGEGWDQFAANERMYGIRSDYDENMYTTALNYNDPQYRQKEAQAARIAREIEGSAPANAHVAEERRRDAEKNDGGMDEEEKYSGVQRDGQMQLPKRGAGSYIPPSQRPITSNPTVPGAPYDPAILSTTKPVAAPTPSPIPQADKNAKPPAAEQKEQPKPSSNETNGRDASAPPKDSPALKPTSQQQPEDHMRSVANAFKEFANMEKLKVRQGQEMKRHNVKQEKNVRLNDLKKFAASFKLNTRVPDDLVPILAKDREKQAEIQKKAEESAKEALIKAEEKKKEKPNMSATPPASSSSQPHQTPAPGTDPRAQFNQHTRSRASQQMRMPPFTGQGMPSRGPMSNKQMFQRGIPPQPLPADLHIPRAPPAQANDRAPLSPASSTGLNVKAFEFKPMASSFTPSGTTPSPQREAPADPPAEPSASFFSKDKKKIDPKERKDIENSFNPVKRMLEEKVPEEHKKSIAANGGIPQPYRTPPTWDVSAENASSSYKDSFPKALPTSQGPSPMHTPNPNGQPMPHAHQLPVHMQQPPQMATPQQRGPSFFGQPHHAQGPAFDPRMQQFAPGGSVQGSPRFAQGQMAFGGQMPPNMHMQMPQFAGQPMPGYGMSPSMGFRQPQMMPGGTPQMGMMMPMQGHGQMPTPQMRQGFPQGPQYGGPPMGGQMMMPNPSGGYMNGPMPQQPYSPMPPHAQPHMAPHMQQGPAGGYAGSPRAGPHMMQHQGSQHGFQPPVGPGAPHQGPPFAPSPGQPHPYHYQRQMSGQGYPVAGMTPRQQQAVPHQPSPGMAGAQGDEGK</sequence>
<dbReference type="Pfam" id="PF14438">
    <property type="entry name" value="SM-ATX"/>
    <property type="match status" value="1"/>
</dbReference>
<dbReference type="SMART" id="SM01272">
    <property type="entry name" value="LsmAD"/>
    <property type="match status" value="1"/>
</dbReference>
<dbReference type="EMBL" id="QWIS01000131">
    <property type="protein sequence ID" value="RMZ05203.1"/>
    <property type="molecule type" value="Genomic_DNA"/>
</dbReference>
<dbReference type="InterPro" id="IPR025852">
    <property type="entry name" value="SM_dom_ATX"/>
</dbReference>
<feature type="compositionally biased region" description="Basic and acidic residues" evidence="1">
    <location>
        <begin position="91"/>
        <end position="101"/>
    </location>
</feature>
<dbReference type="GO" id="GO:0034063">
    <property type="term" value="P:stress granule assembly"/>
    <property type="evidence" value="ECO:0007669"/>
    <property type="project" value="TreeGrafter"/>
</dbReference>
<reference evidence="3 4" key="1">
    <citation type="journal article" date="2018" name="BMC Genomics">
        <title>Genomic evidence for intraspecific hybridization in a clonal and extremely halotolerant yeast.</title>
        <authorList>
            <person name="Gostincar C."/>
            <person name="Stajich J.E."/>
            <person name="Zupancic J."/>
            <person name="Zalar P."/>
            <person name="Gunde-Cimerman N."/>
        </authorList>
    </citation>
    <scope>NUCLEOTIDE SEQUENCE [LARGE SCALE GENOMIC DNA]</scope>
    <source>
        <strain evidence="3 4">EXF-562</strain>
    </source>
</reference>
<protein>
    <recommendedName>
        <fullName evidence="2">LsmAD domain-containing protein</fullName>
    </recommendedName>
</protein>
<proteinExistence type="predicted"/>
<feature type="compositionally biased region" description="Basic and acidic residues" evidence="1">
    <location>
        <begin position="753"/>
        <end position="765"/>
    </location>
</feature>
<feature type="region of interest" description="Disordered" evidence="1">
    <location>
        <begin position="700"/>
        <end position="826"/>
    </location>
</feature>
<feature type="compositionally biased region" description="Pro residues" evidence="1">
    <location>
        <begin position="1030"/>
        <end position="1049"/>
    </location>
</feature>
<feature type="region of interest" description="Disordered" evidence="1">
    <location>
        <begin position="70"/>
        <end position="157"/>
    </location>
</feature>
<dbReference type="PANTHER" id="PTHR12854">
    <property type="entry name" value="ATAXIN 2-RELATED"/>
    <property type="match status" value="1"/>
</dbReference>
<evidence type="ECO:0000256" key="1">
    <source>
        <dbReference type="SAM" id="MobiDB-lite"/>
    </source>
</evidence>
<feature type="compositionally biased region" description="Basic and acidic residues" evidence="1">
    <location>
        <begin position="366"/>
        <end position="379"/>
    </location>
</feature>